<dbReference type="Proteomes" id="UP001157418">
    <property type="component" value="Unassembled WGS sequence"/>
</dbReference>
<evidence type="ECO:0000313" key="2">
    <source>
        <dbReference type="Proteomes" id="UP001157418"/>
    </source>
</evidence>
<proteinExistence type="predicted"/>
<protein>
    <recommendedName>
        <fullName evidence="3">Transposase MuDR plant domain-containing protein</fullName>
    </recommendedName>
</protein>
<dbReference type="EMBL" id="CAKMRJ010005523">
    <property type="protein sequence ID" value="CAH1445639.1"/>
    <property type="molecule type" value="Genomic_DNA"/>
</dbReference>
<keyword evidence="2" id="KW-1185">Reference proteome</keyword>
<name>A0AAU9P657_9ASTR</name>
<dbReference type="AlphaFoldDB" id="A0AAU9P657"/>
<evidence type="ECO:0000313" key="1">
    <source>
        <dbReference type="EMBL" id="CAH1445639.1"/>
    </source>
</evidence>
<comment type="caution">
    <text evidence="1">The sequence shown here is derived from an EMBL/GenBank/DDBJ whole genome shotgun (WGS) entry which is preliminary data.</text>
</comment>
<gene>
    <name evidence="1" type="ORF">LVIROSA_LOCUS31390</name>
</gene>
<accession>A0AAU9P657</accession>
<reference evidence="1 2" key="1">
    <citation type="submission" date="2022-01" db="EMBL/GenBank/DDBJ databases">
        <authorList>
            <person name="Xiong W."/>
            <person name="Schranz E."/>
        </authorList>
    </citation>
    <scope>NUCLEOTIDE SEQUENCE [LARGE SCALE GENOMIC DNA]</scope>
</reference>
<dbReference type="PANTHER" id="PTHR31973">
    <property type="entry name" value="POLYPROTEIN, PUTATIVE-RELATED"/>
    <property type="match status" value="1"/>
</dbReference>
<sequence length="256" mass="29631">MLKNNQFEGDDKADVEDIHQEEHEHEHLEDENDLEVGVEFRVHDPTVKWNQMKPTVGELYESPAQLRFALTNYAVANGYQLWFMKSDKSRIKSMVETHLCARNYNFEHLVSCNWLAKHYIKDTIRKPKMTLPEMMEDVLTKFSVKVSKGQCHRARVRAREMIEGKLEEHYAKGVDANEIVPPVQGEVAIQGLNVNAWVGEDDEEIDGEIDFIEDTQVVGRPRKRKISERIVKIKLKKAVYDKDGRGSSIKKPVNLE</sequence>
<evidence type="ECO:0008006" key="3">
    <source>
        <dbReference type="Google" id="ProtNLM"/>
    </source>
</evidence>
<dbReference type="PANTHER" id="PTHR31973:SF197">
    <property type="entry name" value="SWIM-TYPE DOMAIN-CONTAINING PROTEIN"/>
    <property type="match status" value="1"/>
</dbReference>
<organism evidence="1 2">
    <name type="scientific">Lactuca virosa</name>
    <dbReference type="NCBI Taxonomy" id="75947"/>
    <lineage>
        <taxon>Eukaryota</taxon>
        <taxon>Viridiplantae</taxon>
        <taxon>Streptophyta</taxon>
        <taxon>Embryophyta</taxon>
        <taxon>Tracheophyta</taxon>
        <taxon>Spermatophyta</taxon>
        <taxon>Magnoliopsida</taxon>
        <taxon>eudicotyledons</taxon>
        <taxon>Gunneridae</taxon>
        <taxon>Pentapetalae</taxon>
        <taxon>asterids</taxon>
        <taxon>campanulids</taxon>
        <taxon>Asterales</taxon>
        <taxon>Asteraceae</taxon>
        <taxon>Cichorioideae</taxon>
        <taxon>Cichorieae</taxon>
        <taxon>Lactucinae</taxon>
        <taxon>Lactuca</taxon>
    </lineage>
</organism>